<dbReference type="EMBL" id="ATAE01000050">
    <property type="protein sequence ID" value="ERN51633.1"/>
    <property type="molecule type" value="Genomic_DNA"/>
</dbReference>
<sequence>MKKDLKGGRSYSSFEQRLSSVKLRESLRNECDQYYEISRDIIN</sequence>
<dbReference type="RefSeq" id="WP_022629590.1">
    <property type="nucleotide sequence ID" value="NZ_ATAE01000050.1"/>
</dbReference>
<dbReference type="Proteomes" id="UP000017170">
    <property type="component" value="Unassembled WGS sequence"/>
</dbReference>
<reference evidence="1 2" key="1">
    <citation type="journal article" date="2013" name="Genome Announc.">
        <title>Genome Sequence of the Extreme Obligate Alkaliphile Bacillus marmarensis Strain DSM 21297.</title>
        <authorList>
            <person name="Wernick D.G."/>
            <person name="Choi K.Y."/>
            <person name="Tat C.A."/>
            <person name="Lafontaine Rivera J.G."/>
            <person name="Liao J.C."/>
        </authorList>
    </citation>
    <scope>NUCLEOTIDE SEQUENCE [LARGE SCALE GENOMIC DNA]</scope>
    <source>
        <strain evidence="1 2">DSM 21297</strain>
    </source>
</reference>
<evidence type="ECO:0000313" key="2">
    <source>
        <dbReference type="Proteomes" id="UP000017170"/>
    </source>
</evidence>
<keyword evidence="2" id="KW-1185">Reference proteome</keyword>
<accession>U6SJ71</accession>
<gene>
    <name evidence="1" type="ORF">A33I_20075</name>
</gene>
<proteinExistence type="predicted"/>
<comment type="caution">
    <text evidence="1">The sequence shown here is derived from an EMBL/GenBank/DDBJ whole genome shotgun (WGS) entry which is preliminary data.</text>
</comment>
<evidence type="ECO:0000313" key="1">
    <source>
        <dbReference type="EMBL" id="ERN51633.1"/>
    </source>
</evidence>
<name>U6SJ71_9BACI</name>
<organism evidence="1 2">
    <name type="scientific">Alkalihalophilus marmarensis DSM 21297</name>
    <dbReference type="NCBI Taxonomy" id="1188261"/>
    <lineage>
        <taxon>Bacteria</taxon>
        <taxon>Bacillati</taxon>
        <taxon>Bacillota</taxon>
        <taxon>Bacilli</taxon>
        <taxon>Bacillales</taxon>
        <taxon>Bacillaceae</taxon>
        <taxon>Alkalihalophilus</taxon>
    </lineage>
</organism>
<dbReference type="AlphaFoldDB" id="U6SJ71"/>
<protein>
    <submittedName>
        <fullName evidence="1">Uncharacterized protein</fullName>
    </submittedName>
</protein>